<dbReference type="Gene3D" id="1.10.510.10">
    <property type="entry name" value="Transferase(Phosphotransferase) domain 1"/>
    <property type="match status" value="1"/>
</dbReference>
<dbReference type="Gene3D" id="1.10.1740.10">
    <property type="match status" value="1"/>
</dbReference>
<feature type="binding site" evidence="5">
    <location>
        <position position="238"/>
    </location>
    <ligand>
        <name>ATP</name>
        <dbReference type="ChEBI" id="CHEBI:30616"/>
    </ligand>
</feature>
<keyword evidence="8" id="KW-1185">Reference proteome</keyword>
<reference evidence="7 8" key="1">
    <citation type="submission" date="2020-05" db="EMBL/GenBank/DDBJ databases">
        <title>Bremerella alba sp. nov., a novel planctomycete isolated from the surface of the macroalga Fucus spiralis.</title>
        <authorList>
            <person name="Godinho O."/>
            <person name="Botelho R."/>
            <person name="Albuquerque L."/>
            <person name="Wiegand S."/>
            <person name="Da Costa M.S."/>
            <person name="Lobo-Da-Cunha A."/>
            <person name="Jogler C."/>
            <person name="Lage O.M."/>
        </authorList>
    </citation>
    <scope>NUCLEOTIDE SEQUENCE [LARGE SCALE GENOMIC DNA]</scope>
    <source>
        <strain evidence="7 8">FF15</strain>
    </source>
</reference>
<dbReference type="CDD" id="cd14014">
    <property type="entry name" value="STKc_PknB_like"/>
    <property type="match status" value="1"/>
</dbReference>
<evidence type="ECO:0000256" key="4">
    <source>
        <dbReference type="ARBA" id="ARBA00022840"/>
    </source>
</evidence>
<dbReference type="PROSITE" id="PS50011">
    <property type="entry name" value="PROTEIN_KINASE_DOM"/>
    <property type="match status" value="1"/>
</dbReference>
<keyword evidence="2 5" id="KW-0547">Nucleotide-binding</keyword>
<evidence type="ECO:0000256" key="2">
    <source>
        <dbReference type="ARBA" id="ARBA00022741"/>
    </source>
</evidence>
<evidence type="ECO:0000256" key="1">
    <source>
        <dbReference type="ARBA" id="ARBA00022679"/>
    </source>
</evidence>
<dbReference type="GO" id="GO:0003677">
    <property type="term" value="F:DNA binding"/>
    <property type="evidence" value="ECO:0007669"/>
    <property type="project" value="InterPro"/>
</dbReference>
<dbReference type="Pfam" id="PF07638">
    <property type="entry name" value="Sigma70_ECF"/>
    <property type="match status" value="1"/>
</dbReference>
<evidence type="ECO:0000256" key="5">
    <source>
        <dbReference type="PROSITE-ProRule" id="PRU10141"/>
    </source>
</evidence>
<dbReference type="GO" id="GO:0006355">
    <property type="term" value="P:regulation of DNA-templated transcription"/>
    <property type="evidence" value="ECO:0007669"/>
    <property type="project" value="InterPro"/>
</dbReference>
<dbReference type="GO" id="GO:0004674">
    <property type="term" value="F:protein serine/threonine kinase activity"/>
    <property type="evidence" value="ECO:0007669"/>
    <property type="project" value="UniProtKB-EC"/>
</dbReference>
<accession>A0A7V9A6W6</accession>
<protein>
    <submittedName>
        <fullName evidence="7">Serine/threonine-protein kinase PknD</fullName>
        <ecNumber evidence="7">2.7.11.1</ecNumber>
    </submittedName>
</protein>
<evidence type="ECO:0000313" key="7">
    <source>
        <dbReference type="EMBL" id="MBA2114707.1"/>
    </source>
</evidence>
<dbReference type="SMART" id="SM00220">
    <property type="entry name" value="S_TKc"/>
    <property type="match status" value="1"/>
</dbReference>
<dbReference type="InterPro" id="IPR011009">
    <property type="entry name" value="Kinase-like_dom_sf"/>
</dbReference>
<dbReference type="InterPro" id="IPR008271">
    <property type="entry name" value="Ser/Thr_kinase_AS"/>
</dbReference>
<dbReference type="InterPro" id="IPR017441">
    <property type="entry name" value="Protein_kinase_ATP_BS"/>
</dbReference>
<dbReference type="InterPro" id="IPR053812">
    <property type="entry name" value="HTH_Sigma70_ECF-like"/>
</dbReference>
<dbReference type="RefSeq" id="WP_207396161.1">
    <property type="nucleotide sequence ID" value="NZ_JABRWO010000004.1"/>
</dbReference>
<organism evidence="7 8">
    <name type="scientific">Bremerella alba</name>
    <dbReference type="NCBI Taxonomy" id="980252"/>
    <lineage>
        <taxon>Bacteria</taxon>
        <taxon>Pseudomonadati</taxon>
        <taxon>Planctomycetota</taxon>
        <taxon>Planctomycetia</taxon>
        <taxon>Pirellulales</taxon>
        <taxon>Pirellulaceae</taxon>
        <taxon>Bremerella</taxon>
    </lineage>
</organism>
<keyword evidence="1 7" id="KW-0808">Transferase</keyword>
<evidence type="ECO:0000259" key="6">
    <source>
        <dbReference type="PROSITE" id="PS50011"/>
    </source>
</evidence>
<proteinExistence type="predicted"/>
<dbReference type="Gene3D" id="1.10.10.10">
    <property type="entry name" value="Winged helix-like DNA-binding domain superfamily/Winged helix DNA-binding domain"/>
    <property type="match status" value="1"/>
</dbReference>
<dbReference type="PANTHER" id="PTHR43289">
    <property type="entry name" value="MITOGEN-ACTIVATED PROTEIN KINASE KINASE KINASE 20-RELATED"/>
    <property type="match status" value="1"/>
</dbReference>
<dbReference type="EC" id="2.7.11.1" evidence="7"/>
<dbReference type="Pfam" id="PF00069">
    <property type="entry name" value="Pkinase"/>
    <property type="match status" value="1"/>
</dbReference>
<dbReference type="SUPFAM" id="SSF56112">
    <property type="entry name" value="Protein kinase-like (PK-like)"/>
    <property type="match status" value="1"/>
</dbReference>
<gene>
    <name evidence="7" type="primary">pknD_7</name>
    <name evidence="7" type="ORF">HOV93_18730</name>
</gene>
<evidence type="ECO:0000256" key="3">
    <source>
        <dbReference type="ARBA" id="ARBA00022777"/>
    </source>
</evidence>
<dbReference type="SUPFAM" id="SSF46894">
    <property type="entry name" value="C-terminal effector domain of the bipartite response regulators"/>
    <property type="match status" value="1"/>
</dbReference>
<dbReference type="EMBL" id="JABRWO010000004">
    <property type="protein sequence ID" value="MBA2114707.1"/>
    <property type="molecule type" value="Genomic_DNA"/>
</dbReference>
<feature type="domain" description="Protein kinase" evidence="6">
    <location>
        <begin position="209"/>
        <end position="469"/>
    </location>
</feature>
<dbReference type="AlphaFoldDB" id="A0A7V9A6W6"/>
<sequence length="471" mass="52524">MQETKTQADRNSRELLAELIAGRPEAADRIFTRYAARLLPLIRKQISLKLQGRIDAEDITQSAMGSFFHRASNDQFVLERSGDLWRLLAAISLNKLRRRVAWHSAAKRSIKREEPTLPASNEAIPSHEDAIAALEIAEGIFRELSADEQTVLRLTLSGDTPEEIAREMSKSPRTVRRWLQAVRDAFEHQVDMRHLPKAEARATLSWEDYLLKQHVGSGGFGKVYRAIEKRRNRTVAIKALHKRHQKDPFAVEYFIQESTLLAKIHHPCVVGVHGLGQYPGGGYFLVLDWVEGEDLQKLIDRQPLNVAEALRVIRQVAVGIEAVHEANIVHGDLKPGNVLVSRCGAVHVTDFGFAALRSDPPSKRLPRGGTVAYLAPEQLQDSAIDNTLDIYGLGGLLYALLTGQPPRVGSPSEILNQLENKQPPLRPSVAKPELSISPELEALILRCLDPDPARRFSDVSAFLNAVKRINC</sequence>
<comment type="caution">
    <text evidence="7">The sequence shown here is derived from an EMBL/GenBank/DDBJ whole genome shotgun (WGS) entry which is preliminary data.</text>
</comment>
<dbReference type="InterPro" id="IPR000719">
    <property type="entry name" value="Prot_kinase_dom"/>
</dbReference>
<name>A0A7V9A6W6_9BACT</name>
<evidence type="ECO:0000313" key="8">
    <source>
        <dbReference type="Proteomes" id="UP000551616"/>
    </source>
</evidence>
<dbReference type="PANTHER" id="PTHR43289:SF6">
    <property type="entry name" value="SERINE_THREONINE-PROTEIN KINASE NEKL-3"/>
    <property type="match status" value="1"/>
</dbReference>
<dbReference type="GO" id="GO:0005524">
    <property type="term" value="F:ATP binding"/>
    <property type="evidence" value="ECO:0007669"/>
    <property type="project" value="UniProtKB-UniRule"/>
</dbReference>
<dbReference type="PROSITE" id="PS00107">
    <property type="entry name" value="PROTEIN_KINASE_ATP"/>
    <property type="match status" value="1"/>
</dbReference>
<dbReference type="Proteomes" id="UP000551616">
    <property type="component" value="Unassembled WGS sequence"/>
</dbReference>
<dbReference type="PROSITE" id="PS00108">
    <property type="entry name" value="PROTEIN_KINASE_ST"/>
    <property type="match status" value="1"/>
</dbReference>
<dbReference type="InterPro" id="IPR036388">
    <property type="entry name" value="WH-like_DNA-bd_sf"/>
</dbReference>
<keyword evidence="3 7" id="KW-0418">Kinase</keyword>
<dbReference type="InterPro" id="IPR016032">
    <property type="entry name" value="Sig_transdc_resp-reg_C-effctor"/>
</dbReference>
<keyword evidence="4 5" id="KW-0067">ATP-binding</keyword>